<dbReference type="InterPro" id="IPR039447">
    <property type="entry name" value="UreH-like_TM_dom"/>
</dbReference>
<feature type="transmembrane region" description="Helical" evidence="1">
    <location>
        <begin position="71"/>
        <end position="87"/>
    </location>
</feature>
<dbReference type="RefSeq" id="WP_187467765.1">
    <property type="nucleotide sequence ID" value="NZ_JACSIT010000141.1"/>
</dbReference>
<keyword evidence="4" id="KW-1185">Reference proteome</keyword>
<protein>
    <submittedName>
        <fullName evidence="3">Sulfite exporter TauE/SafE family protein</fullName>
    </submittedName>
</protein>
<dbReference type="EMBL" id="JACSIT010000141">
    <property type="protein sequence ID" value="MBC6995742.1"/>
    <property type="molecule type" value="Genomic_DNA"/>
</dbReference>
<feature type="transmembrane region" description="Helical" evidence="1">
    <location>
        <begin position="6"/>
        <end position="26"/>
    </location>
</feature>
<dbReference type="Proteomes" id="UP000650081">
    <property type="component" value="Unassembled WGS sequence"/>
</dbReference>
<organism evidence="3 4">
    <name type="scientific">Neolewinella lacunae</name>
    <dbReference type="NCBI Taxonomy" id="1517758"/>
    <lineage>
        <taxon>Bacteria</taxon>
        <taxon>Pseudomonadati</taxon>
        <taxon>Bacteroidota</taxon>
        <taxon>Saprospiria</taxon>
        <taxon>Saprospirales</taxon>
        <taxon>Lewinellaceae</taxon>
        <taxon>Neolewinella</taxon>
    </lineage>
</organism>
<gene>
    <name evidence="3" type="ORF">H9S92_16370</name>
</gene>
<feature type="transmembrane region" description="Helical" evidence="1">
    <location>
        <begin position="123"/>
        <end position="147"/>
    </location>
</feature>
<keyword evidence="1" id="KW-0472">Membrane</keyword>
<feature type="transmembrane region" description="Helical" evidence="1">
    <location>
        <begin position="153"/>
        <end position="174"/>
    </location>
</feature>
<sequence length="227" mass="23759">MELSIAFALGLTGSLHCVGMCGPLMLAMGAGNGLRSALAYQTGRIGVYLLLGALLGSLGLGMQLWNAQSTVALVSGGLLVAFAVLRLDPGKLLARQPWFARFQLRLRGVAATFAAQGGLRAKLVLGACNGLLPCGLVYLAVIAAANAGSPAKGAAFMLAFGLGTLPLLLGSLFLGRRIVRLGPDRLAAFTPYVIGLAGLLLLWRGWTAYLPNDFYNFQQLAFPPMCH</sequence>
<dbReference type="PANTHER" id="PTHR42208:SF1">
    <property type="entry name" value="HEAVY METAL TRANSPORTER"/>
    <property type="match status" value="1"/>
</dbReference>
<dbReference type="PANTHER" id="PTHR42208">
    <property type="entry name" value="HEAVY METAL TRANSPORTER-RELATED"/>
    <property type="match status" value="1"/>
</dbReference>
<dbReference type="Pfam" id="PF13386">
    <property type="entry name" value="DsbD_2"/>
    <property type="match status" value="1"/>
</dbReference>
<reference evidence="3" key="1">
    <citation type="submission" date="2020-08" db="EMBL/GenBank/DDBJ databases">
        <title>Lewinella bacteria from marine environments.</title>
        <authorList>
            <person name="Zhong Y."/>
        </authorList>
    </citation>
    <scope>NUCLEOTIDE SEQUENCE</scope>
    <source>
        <strain evidence="3">KCTC 42187</strain>
    </source>
</reference>
<feature type="transmembrane region" description="Helical" evidence="1">
    <location>
        <begin position="47"/>
        <end position="65"/>
    </location>
</feature>
<feature type="transmembrane region" description="Helical" evidence="1">
    <location>
        <begin position="186"/>
        <end position="206"/>
    </location>
</feature>
<comment type="caution">
    <text evidence="3">The sequence shown here is derived from an EMBL/GenBank/DDBJ whole genome shotgun (WGS) entry which is preliminary data.</text>
</comment>
<evidence type="ECO:0000259" key="2">
    <source>
        <dbReference type="Pfam" id="PF13386"/>
    </source>
</evidence>
<dbReference type="AlphaFoldDB" id="A0A923TEB6"/>
<evidence type="ECO:0000313" key="4">
    <source>
        <dbReference type="Proteomes" id="UP000650081"/>
    </source>
</evidence>
<evidence type="ECO:0000256" key="1">
    <source>
        <dbReference type="SAM" id="Phobius"/>
    </source>
</evidence>
<accession>A0A923TEB6</accession>
<feature type="domain" description="Urease accessory protein UreH-like transmembrane" evidence="2">
    <location>
        <begin position="5"/>
        <end position="199"/>
    </location>
</feature>
<name>A0A923TEB6_9BACT</name>
<keyword evidence="1" id="KW-0812">Transmembrane</keyword>
<proteinExistence type="predicted"/>
<keyword evidence="1" id="KW-1133">Transmembrane helix</keyword>
<evidence type="ECO:0000313" key="3">
    <source>
        <dbReference type="EMBL" id="MBC6995742.1"/>
    </source>
</evidence>